<evidence type="ECO:0000256" key="1">
    <source>
        <dbReference type="ARBA" id="ARBA00022669"/>
    </source>
</evidence>
<feature type="domain" description="Chitin-binding type-2" evidence="8">
    <location>
        <begin position="24"/>
        <end position="83"/>
    </location>
</feature>
<evidence type="ECO:0000313" key="10">
    <source>
        <dbReference type="RefSeq" id="XP_013781585.1"/>
    </source>
</evidence>
<keyword evidence="5" id="KW-0325">Glycoprotein</keyword>
<proteinExistence type="predicted"/>
<evidence type="ECO:0000256" key="7">
    <source>
        <dbReference type="SAM" id="SignalP"/>
    </source>
</evidence>
<keyword evidence="1" id="KW-0147">Chitin-binding</keyword>
<keyword evidence="2 7" id="KW-0732">Signal</keyword>
<dbReference type="PROSITE" id="PS50940">
    <property type="entry name" value="CHIT_BIND_II"/>
    <property type="match status" value="3"/>
</dbReference>
<feature type="signal peptide" evidence="7">
    <location>
        <begin position="1"/>
        <end position="22"/>
    </location>
</feature>
<name>A0ABM1BGL1_LIMPO</name>
<dbReference type="RefSeq" id="XP_013781585.1">
    <property type="nucleotide sequence ID" value="XM_013926131.2"/>
</dbReference>
<dbReference type="GeneID" id="106465892"/>
<protein>
    <submittedName>
        <fullName evidence="10">Protein obstructor-E-like</fullName>
    </submittedName>
</protein>
<keyword evidence="4" id="KW-1015">Disulfide bond</keyword>
<feature type="chain" id="PRO_5046963337" evidence="7">
    <location>
        <begin position="23"/>
        <end position="261"/>
    </location>
</feature>
<evidence type="ECO:0000256" key="5">
    <source>
        <dbReference type="ARBA" id="ARBA00023180"/>
    </source>
</evidence>
<feature type="compositionally biased region" description="Polar residues" evidence="6">
    <location>
        <begin position="228"/>
        <end position="261"/>
    </location>
</feature>
<accession>A0ABM1BGL1</accession>
<reference evidence="10" key="1">
    <citation type="submission" date="2025-08" db="UniProtKB">
        <authorList>
            <consortium name="RefSeq"/>
        </authorList>
    </citation>
    <scope>IDENTIFICATION</scope>
    <source>
        <tissue evidence="10">Muscle</tissue>
    </source>
</reference>
<keyword evidence="3" id="KW-0677">Repeat</keyword>
<dbReference type="SMART" id="SM00494">
    <property type="entry name" value="ChtBD2"/>
    <property type="match status" value="3"/>
</dbReference>
<evidence type="ECO:0000256" key="6">
    <source>
        <dbReference type="SAM" id="MobiDB-lite"/>
    </source>
</evidence>
<dbReference type="Proteomes" id="UP000694941">
    <property type="component" value="Unplaced"/>
</dbReference>
<dbReference type="InterPro" id="IPR051940">
    <property type="entry name" value="Chitin_bind-dev_reg"/>
</dbReference>
<dbReference type="PANTHER" id="PTHR23301:SF108">
    <property type="entry name" value="OBSTRACTOR D"/>
    <property type="match status" value="1"/>
</dbReference>
<dbReference type="SUPFAM" id="SSF57625">
    <property type="entry name" value="Invertebrate chitin-binding proteins"/>
    <property type="match status" value="3"/>
</dbReference>
<feature type="domain" description="Chitin-binding type-2" evidence="8">
    <location>
        <begin position="95"/>
        <end position="151"/>
    </location>
</feature>
<feature type="region of interest" description="Disordered" evidence="6">
    <location>
        <begin position="207"/>
        <end position="261"/>
    </location>
</feature>
<sequence length="261" mass="29104">MRILNVVAFLAFVGSCVEQGSSKDAVCRHDNGYFQHDDYCDYYYECINGVATLQLCPNGLVFVGKGRGLLQSCDYQKRGGCPDGVRVMGQSPIQTENCDWLWGRFPHKTSCTSYLECWNGTSTNHKCGYSLLYNTKSESCDWPENVQGCQQHPTCKKIPNGPIAIEKSCSRYILCSGGYPYMQRCAAGLAFDPDFLSCKLAETVPGCEPKPTEAPEYEDEEPLPQAPPRQNYQSLDSGSSNQVPPPSRNRQTNRSQYRPGK</sequence>
<dbReference type="InterPro" id="IPR002557">
    <property type="entry name" value="Chitin-bd_dom"/>
</dbReference>
<evidence type="ECO:0000313" key="9">
    <source>
        <dbReference type="Proteomes" id="UP000694941"/>
    </source>
</evidence>
<dbReference type="InterPro" id="IPR036508">
    <property type="entry name" value="Chitin-bd_dom_sf"/>
</dbReference>
<keyword evidence="9" id="KW-1185">Reference proteome</keyword>
<dbReference type="Gene3D" id="2.170.140.10">
    <property type="entry name" value="Chitin binding domain"/>
    <property type="match status" value="3"/>
</dbReference>
<evidence type="ECO:0000259" key="8">
    <source>
        <dbReference type="PROSITE" id="PS50940"/>
    </source>
</evidence>
<gene>
    <name evidence="10" type="primary">LOC106465892</name>
</gene>
<evidence type="ECO:0000256" key="4">
    <source>
        <dbReference type="ARBA" id="ARBA00023157"/>
    </source>
</evidence>
<organism evidence="9 10">
    <name type="scientific">Limulus polyphemus</name>
    <name type="common">Atlantic horseshoe crab</name>
    <dbReference type="NCBI Taxonomy" id="6850"/>
    <lineage>
        <taxon>Eukaryota</taxon>
        <taxon>Metazoa</taxon>
        <taxon>Ecdysozoa</taxon>
        <taxon>Arthropoda</taxon>
        <taxon>Chelicerata</taxon>
        <taxon>Merostomata</taxon>
        <taxon>Xiphosura</taxon>
        <taxon>Limulidae</taxon>
        <taxon>Limulus</taxon>
    </lineage>
</organism>
<dbReference type="PANTHER" id="PTHR23301">
    <property type="entry name" value="CHITIN BINDING PERITROPHIN-A"/>
    <property type="match status" value="1"/>
</dbReference>
<dbReference type="Pfam" id="PF01607">
    <property type="entry name" value="CBM_14"/>
    <property type="match status" value="3"/>
</dbReference>
<dbReference type="PROSITE" id="PS51257">
    <property type="entry name" value="PROKAR_LIPOPROTEIN"/>
    <property type="match status" value="1"/>
</dbReference>
<feature type="domain" description="Chitin-binding type-2" evidence="8">
    <location>
        <begin position="152"/>
        <end position="209"/>
    </location>
</feature>
<evidence type="ECO:0000256" key="2">
    <source>
        <dbReference type="ARBA" id="ARBA00022729"/>
    </source>
</evidence>
<evidence type="ECO:0000256" key="3">
    <source>
        <dbReference type="ARBA" id="ARBA00022737"/>
    </source>
</evidence>